<comment type="caution">
    <text evidence="2">The sequence shown here is derived from an EMBL/GenBank/DDBJ whole genome shotgun (WGS) entry which is preliminary data.</text>
</comment>
<keyword evidence="1" id="KW-0812">Transmembrane</keyword>
<feature type="transmembrane region" description="Helical" evidence="1">
    <location>
        <begin position="71"/>
        <end position="92"/>
    </location>
</feature>
<keyword evidence="1" id="KW-0472">Membrane</keyword>
<sequence>MKIPGLTTTLLVNVICSAIAGTVLIVLPATMAGIMGDVPAWLCQLVGAGLVLFAVWVYWIYRGLPDARTGVAWVFALDMVWVVGVPVVMVAFASHLTLWGHLLLGGSALLVADFAWLEWYWFKRMPGTSQLKAGTA</sequence>
<reference evidence="2" key="1">
    <citation type="journal article" date="2015" name="Nature">
        <title>Complex archaea that bridge the gap between prokaryotes and eukaryotes.</title>
        <authorList>
            <person name="Spang A."/>
            <person name="Saw J.H."/>
            <person name="Jorgensen S.L."/>
            <person name="Zaremba-Niedzwiedzka K."/>
            <person name="Martijn J."/>
            <person name="Lind A.E."/>
            <person name="van Eijk R."/>
            <person name="Schleper C."/>
            <person name="Guy L."/>
            <person name="Ettema T.J."/>
        </authorList>
    </citation>
    <scope>NUCLEOTIDE SEQUENCE</scope>
</reference>
<feature type="transmembrane region" description="Helical" evidence="1">
    <location>
        <begin position="12"/>
        <end position="32"/>
    </location>
</feature>
<accession>A0A0F9VP40</accession>
<dbReference type="AlphaFoldDB" id="A0A0F9VP40"/>
<feature type="transmembrane region" description="Helical" evidence="1">
    <location>
        <begin position="38"/>
        <end position="59"/>
    </location>
</feature>
<feature type="transmembrane region" description="Helical" evidence="1">
    <location>
        <begin position="98"/>
        <end position="122"/>
    </location>
</feature>
<protein>
    <recommendedName>
        <fullName evidence="3">SPW repeat-containing protein</fullName>
    </recommendedName>
</protein>
<organism evidence="2">
    <name type="scientific">marine sediment metagenome</name>
    <dbReference type="NCBI Taxonomy" id="412755"/>
    <lineage>
        <taxon>unclassified sequences</taxon>
        <taxon>metagenomes</taxon>
        <taxon>ecological metagenomes</taxon>
    </lineage>
</organism>
<evidence type="ECO:0000313" key="2">
    <source>
        <dbReference type="EMBL" id="KKO06861.1"/>
    </source>
</evidence>
<evidence type="ECO:0000256" key="1">
    <source>
        <dbReference type="SAM" id="Phobius"/>
    </source>
</evidence>
<gene>
    <name evidence="2" type="ORF">LCGC14_0060450</name>
</gene>
<dbReference type="EMBL" id="LAZR01000014">
    <property type="protein sequence ID" value="KKO06861.1"/>
    <property type="molecule type" value="Genomic_DNA"/>
</dbReference>
<keyword evidence="1" id="KW-1133">Transmembrane helix</keyword>
<proteinExistence type="predicted"/>
<name>A0A0F9VP40_9ZZZZ</name>
<evidence type="ECO:0008006" key="3">
    <source>
        <dbReference type="Google" id="ProtNLM"/>
    </source>
</evidence>